<dbReference type="CDD" id="cd00090">
    <property type="entry name" value="HTH_ARSR"/>
    <property type="match status" value="1"/>
</dbReference>
<comment type="catalytic activity">
    <reaction evidence="13">
        <text>Hydrolysis of Ala-|-Gly bond in repressor LexA.</text>
        <dbReference type="EC" id="3.4.21.88"/>
    </reaction>
</comment>
<evidence type="ECO:0000256" key="14">
    <source>
        <dbReference type="RuleBase" id="RU003991"/>
    </source>
</evidence>
<feature type="site" description="Cleavage; by autolysis" evidence="13">
    <location>
        <begin position="91"/>
        <end position="92"/>
    </location>
</feature>
<dbReference type="InterPro" id="IPR015927">
    <property type="entry name" value="Peptidase_S24_S26A/B/C"/>
</dbReference>
<dbReference type="GO" id="GO:0006281">
    <property type="term" value="P:DNA repair"/>
    <property type="evidence" value="ECO:0007669"/>
    <property type="project" value="UniProtKB-UniRule"/>
</dbReference>
<dbReference type="NCBIfam" id="TIGR00498">
    <property type="entry name" value="lexA"/>
    <property type="match status" value="1"/>
</dbReference>
<keyword evidence="5 13" id="KW-0227">DNA damage</keyword>
<evidence type="ECO:0000256" key="7">
    <source>
        <dbReference type="ARBA" id="ARBA00022813"/>
    </source>
</evidence>
<keyword evidence="3 13" id="KW-0678">Repressor</keyword>
<evidence type="ECO:0000256" key="5">
    <source>
        <dbReference type="ARBA" id="ARBA00022763"/>
    </source>
</evidence>
<dbReference type="GO" id="GO:0006508">
    <property type="term" value="P:proteolysis"/>
    <property type="evidence" value="ECO:0007669"/>
    <property type="project" value="InterPro"/>
</dbReference>
<keyword evidence="7 13" id="KW-0068">Autocatalytic cleavage</keyword>
<dbReference type="InterPro" id="IPR006199">
    <property type="entry name" value="LexA_DNA-bd_dom"/>
</dbReference>
<dbReference type="HAMAP" id="MF_00015">
    <property type="entry name" value="LexA"/>
    <property type="match status" value="1"/>
</dbReference>
<keyword evidence="18" id="KW-1185">Reference proteome</keyword>
<evidence type="ECO:0000256" key="4">
    <source>
        <dbReference type="ARBA" id="ARBA00022705"/>
    </source>
</evidence>
<dbReference type="MEROPS" id="S24.001"/>
<sequence length="205" mass="22645">MKSLSSKQENILICIYQAIESNGYPPTVREICNQVGLASTSTVHGHLTRLEKAGYISRDSSKTRAIELTDLALQALDIQPQQIPLLGKVAAGAPILAVEEATDYYPIPPHLQHYDAADLFMLQIKGESMINVGIMDGDLITVRKQSTANNGDIVVAMTEDDEATCKTFFKKSDHYVLRPENDSMDDIILTKATILGKVVSLYREY</sequence>
<dbReference type="STRING" id="908337.HMPREF9257_0999"/>
<dbReference type="InterPro" id="IPR050077">
    <property type="entry name" value="LexA_repressor"/>
</dbReference>
<dbReference type="CDD" id="cd06529">
    <property type="entry name" value="S24_LexA-like"/>
    <property type="match status" value="1"/>
</dbReference>
<dbReference type="Pfam" id="PF01726">
    <property type="entry name" value="LexA_DNA_bind"/>
    <property type="match status" value="1"/>
</dbReference>
<dbReference type="OrthoDB" id="9802364at2"/>
<accession>E4KM16</accession>
<keyword evidence="11 13" id="KW-0234">DNA repair</keyword>
<dbReference type="InterPro" id="IPR006197">
    <property type="entry name" value="Peptidase_S24_LexA"/>
</dbReference>
<dbReference type="SUPFAM" id="SSF51306">
    <property type="entry name" value="LexA/Signal peptidase"/>
    <property type="match status" value="1"/>
</dbReference>
<evidence type="ECO:0000256" key="8">
    <source>
        <dbReference type="ARBA" id="ARBA00023015"/>
    </source>
</evidence>
<evidence type="ECO:0000313" key="18">
    <source>
        <dbReference type="Proteomes" id="UP000005990"/>
    </source>
</evidence>
<evidence type="ECO:0000256" key="3">
    <source>
        <dbReference type="ARBA" id="ARBA00022491"/>
    </source>
</evidence>
<dbReference type="PANTHER" id="PTHR33516:SF2">
    <property type="entry name" value="LEXA REPRESSOR-RELATED"/>
    <property type="match status" value="1"/>
</dbReference>
<dbReference type="SUPFAM" id="SSF46785">
    <property type="entry name" value="Winged helix' DNA-binding domain"/>
    <property type="match status" value="1"/>
</dbReference>
<dbReference type="AlphaFoldDB" id="E4KM16"/>
<name>E4KM16_9LACT</name>
<dbReference type="InterPro" id="IPR006200">
    <property type="entry name" value="LexA"/>
</dbReference>
<dbReference type="RefSeq" id="WP_006417557.1">
    <property type="nucleotide sequence ID" value="NZ_AENN01000001.1"/>
</dbReference>
<dbReference type="Proteomes" id="UP000005990">
    <property type="component" value="Unassembled WGS sequence"/>
</dbReference>
<dbReference type="PANTHER" id="PTHR33516">
    <property type="entry name" value="LEXA REPRESSOR"/>
    <property type="match status" value="1"/>
</dbReference>
<evidence type="ECO:0000256" key="2">
    <source>
        <dbReference type="ARBA" id="ARBA00011738"/>
    </source>
</evidence>
<dbReference type="eggNOG" id="COG1974">
    <property type="taxonomic scope" value="Bacteria"/>
</dbReference>
<evidence type="ECO:0000259" key="16">
    <source>
        <dbReference type="Pfam" id="PF01726"/>
    </source>
</evidence>
<feature type="active site" description="For autocatalytic cleavage activity" evidence="13">
    <location>
        <position position="128"/>
    </location>
</feature>
<evidence type="ECO:0000256" key="6">
    <source>
        <dbReference type="ARBA" id="ARBA00022801"/>
    </source>
</evidence>
<dbReference type="Gene3D" id="2.10.109.10">
    <property type="entry name" value="Umud Fragment, subunit A"/>
    <property type="match status" value="1"/>
</dbReference>
<evidence type="ECO:0000256" key="1">
    <source>
        <dbReference type="ARBA" id="ARBA00007484"/>
    </source>
</evidence>
<dbReference type="PRINTS" id="PR00726">
    <property type="entry name" value="LEXASERPTASE"/>
</dbReference>
<keyword evidence="9 13" id="KW-0238">DNA-binding</keyword>
<evidence type="ECO:0000313" key="17">
    <source>
        <dbReference type="EMBL" id="EFR32075.1"/>
    </source>
</evidence>
<dbReference type="FunFam" id="1.10.10.10:FF:000009">
    <property type="entry name" value="LexA repressor"/>
    <property type="match status" value="1"/>
</dbReference>
<dbReference type="EMBL" id="AENN01000001">
    <property type="protein sequence ID" value="EFR32075.1"/>
    <property type="molecule type" value="Genomic_DNA"/>
</dbReference>
<evidence type="ECO:0000259" key="15">
    <source>
        <dbReference type="Pfam" id="PF00717"/>
    </source>
</evidence>
<dbReference type="GO" id="GO:0006260">
    <property type="term" value="P:DNA replication"/>
    <property type="evidence" value="ECO:0007669"/>
    <property type="project" value="UniProtKB-UniRule"/>
</dbReference>
<keyword evidence="8 13" id="KW-0805">Transcription regulation</keyword>
<proteinExistence type="inferred from homology"/>
<dbReference type="InterPro" id="IPR036286">
    <property type="entry name" value="LexA/Signal_pep-like_sf"/>
</dbReference>
<dbReference type="GO" id="GO:0045892">
    <property type="term" value="P:negative regulation of DNA-templated transcription"/>
    <property type="evidence" value="ECO:0007669"/>
    <property type="project" value="UniProtKB-UniRule"/>
</dbReference>
<dbReference type="GO" id="GO:0003677">
    <property type="term" value="F:DNA binding"/>
    <property type="evidence" value="ECO:0007669"/>
    <property type="project" value="UniProtKB-UniRule"/>
</dbReference>
<keyword evidence="12 13" id="KW-0742">SOS response</keyword>
<dbReference type="Gene3D" id="1.10.10.10">
    <property type="entry name" value="Winged helix-like DNA-binding domain superfamily/Winged helix DNA-binding domain"/>
    <property type="match status" value="1"/>
</dbReference>
<feature type="domain" description="Peptidase S24/S26A/S26B/S26C" evidence="15">
    <location>
        <begin position="84"/>
        <end position="199"/>
    </location>
</feature>
<comment type="function">
    <text evidence="13">Represses a number of genes involved in the response to DNA damage (SOS response), including recA and lexA. In the presence of single-stranded DNA, RecA interacts with LexA causing an autocatalytic cleavage which disrupts the DNA-binding part of LexA, leading to derepression of the SOS regulon and eventually DNA repair.</text>
</comment>
<organism evidence="17 18">
    <name type="scientific">Eremococcus coleocola ACS-139-V-Col8</name>
    <dbReference type="NCBI Taxonomy" id="908337"/>
    <lineage>
        <taxon>Bacteria</taxon>
        <taxon>Bacillati</taxon>
        <taxon>Bacillota</taxon>
        <taxon>Bacilli</taxon>
        <taxon>Lactobacillales</taxon>
        <taxon>Aerococcaceae</taxon>
        <taxon>Eremococcus</taxon>
    </lineage>
</organism>
<keyword evidence="4 13" id="KW-0235">DNA replication</keyword>
<comment type="similarity">
    <text evidence="1 13 14">Belongs to the peptidase S24 family.</text>
</comment>
<feature type="domain" description="LexA repressor DNA-binding" evidence="16">
    <location>
        <begin position="1"/>
        <end position="65"/>
    </location>
</feature>
<reference evidence="17 18" key="1">
    <citation type="submission" date="2010-10" db="EMBL/GenBank/DDBJ databases">
        <authorList>
            <person name="Durkin A.S."/>
            <person name="Madupu R."/>
            <person name="Torralba M."/>
            <person name="Gillis M."/>
            <person name="Methe B."/>
            <person name="Sutton G."/>
            <person name="Nelson K.E."/>
        </authorList>
    </citation>
    <scope>NUCLEOTIDE SEQUENCE [LARGE SCALE GENOMIC DNA]</scope>
    <source>
        <strain evidence="17 18">ACS-139-V-Col8</strain>
    </source>
</reference>
<comment type="subunit">
    <text evidence="2 13">Homodimer.</text>
</comment>
<dbReference type="InterPro" id="IPR011991">
    <property type="entry name" value="ArsR-like_HTH"/>
</dbReference>
<evidence type="ECO:0000256" key="11">
    <source>
        <dbReference type="ARBA" id="ARBA00023204"/>
    </source>
</evidence>
<evidence type="ECO:0000256" key="10">
    <source>
        <dbReference type="ARBA" id="ARBA00023163"/>
    </source>
</evidence>
<gene>
    <name evidence="13 17" type="primary">lexA</name>
    <name evidence="17" type="ORF">HMPREF9257_0999</name>
</gene>
<evidence type="ECO:0000256" key="9">
    <source>
        <dbReference type="ARBA" id="ARBA00023125"/>
    </source>
</evidence>
<feature type="DNA-binding region" description="H-T-H motif" evidence="13">
    <location>
        <begin position="28"/>
        <end position="48"/>
    </location>
</feature>
<feature type="active site" description="For autocatalytic cleavage activity" evidence="13">
    <location>
        <position position="166"/>
    </location>
</feature>
<dbReference type="FunFam" id="2.10.109.10:FF:000001">
    <property type="entry name" value="LexA repressor"/>
    <property type="match status" value="1"/>
</dbReference>
<keyword evidence="6 13" id="KW-0378">Hydrolase</keyword>
<dbReference type="GO" id="GO:0004252">
    <property type="term" value="F:serine-type endopeptidase activity"/>
    <property type="evidence" value="ECO:0007669"/>
    <property type="project" value="UniProtKB-UniRule"/>
</dbReference>
<comment type="caution">
    <text evidence="17">The sequence shown here is derived from an EMBL/GenBank/DDBJ whole genome shotgun (WGS) entry which is preliminary data.</text>
</comment>
<dbReference type="InterPro" id="IPR036388">
    <property type="entry name" value="WH-like_DNA-bd_sf"/>
</dbReference>
<dbReference type="Pfam" id="PF00717">
    <property type="entry name" value="Peptidase_S24"/>
    <property type="match status" value="1"/>
</dbReference>
<evidence type="ECO:0000256" key="12">
    <source>
        <dbReference type="ARBA" id="ARBA00023236"/>
    </source>
</evidence>
<dbReference type="InterPro" id="IPR039418">
    <property type="entry name" value="LexA-like"/>
</dbReference>
<keyword evidence="10 13" id="KW-0804">Transcription</keyword>
<protein>
    <recommendedName>
        <fullName evidence="13">LexA repressor</fullName>
        <ecNumber evidence="13">3.4.21.88</ecNumber>
    </recommendedName>
</protein>
<dbReference type="EC" id="3.4.21.88" evidence="13"/>
<evidence type="ECO:0000256" key="13">
    <source>
        <dbReference type="HAMAP-Rule" id="MF_00015"/>
    </source>
</evidence>
<dbReference type="InterPro" id="IPR036390">
    <property type="entry name" value="WH_DNA-bd_sf"/>
</dbReference>
<dbReference type="GO" id="GO:0009432">
    <property type="term" value="P:SOS response"/>
    <property type="evidence" value="ECO:0007669"/>
    <property type="project" value="UniProtKB-UniRule"/>
</dbReference>